<proteinExistence type="predicted"/>
<dbReference type="Pfam" id="PF19077">
    <property type="entry name" value="Big_13"/>
    <property type="match status" value="1"/>
</dbReference>
<dbReference type="Proteomes" id="UP000476281">
    <property type="component" value="Unassembled WGS sequence"/>
</dbReference>
<gene>
    <name evidence="2" type="ORF">F9C29_34815</name>
</gene>
<evidence type="ECO:0000259" key="1">
    <source>
        <dbReference type="Pfam" id="PF19077"/>
    </source>
</evidence>
<sequence length="119" mass="11674">TQTHDVVANTASVALTVNTLSGDDVINAAEAGASLVINGSSAQFANGTQGTITLNGKSYTATIQSDGSWTTTVPAADVGTLADGASYQVSVSAQDSAGNSASATHTISVDTTAPVISVN</sequence>
<evidence type="ECO:0000313" key="3">
    <source>
        <dbReference type="Proteomes" id="UP000476281"/>
    </source>
</evidence>
<organism evidence="2 3">
    <name type="scientific">Enterobacter hormaechei</name>
    <dbReference type="NCBI Taxonomy" id="158836"/>
    <lineage>
        <taxon>Bacteria</taxon>
        <taxon>Pseudomonadati</taxon>
        <taxon>Pseudomonadota</taxon>
        <taxon>Gammaproteobacteria</taxon>
        <taxon>Enterobacterales</taxon>
        <taxon>Enterobacteriaceae</taxon>
        <taxon>Enterobacter</taxon>
        <taxon>Enterobacter cloacae complex</taxon>
    </lineage>
</organism>
<feature type="non-terminal residue" evidence="2">
    <location>
        <position position="119"/>
    </location>
</feature>
<reference evidence="2 3" key="1">
    <citation type="submission" date="2019-09" db="EMBL/GenBank/DDBJ databases">
        <title>Reversal of blaTEM antimicrobial resistance by CRISPR-Cas9 in clinical E. coli and other Enterobacteriaceae strains.</title>
        <authorList>
            <person name="Tagliaferri T."/>
            <person name="Guimaraes N."/>
            <person name="Pereira M."/>
            <person name="Felicori L."/>
            <person name="Horz H.-P."/>
            <person name="Santos S."/>
            <person name="Mendes T."/>
        </authorList>
    </citation>
    <scope>NUCLEOTIDE SEQUENCE [LARGE SCALE GENOMIC DNA]</scope>
    <source>
        <strain evidence="2 3">E2_blaTEM_MG</strain>
    </source>
</reference>
<dbReference type="InterPro" id="IPR013783">
    <property type="entry name" value="Ig-like_fold"/>
</dbReference>
<feature type="domain" description="Bacterial Ig-like" evidence="1">
    <location>
        <begin position="49"/>
        <end position="111"/>
    </location>
</feature>
<feature type="non-terminal residue" evidence="2">
    <location>
        <position position="1"/>
    </location>
</feature>
<protein>
    <recommendedName>
        <fullName evidence="1">Bacterial Ig-like domain-containing protein</fullName>
    </recommendedName>
</protein>
<dbReference type="InterPro" id="IPR044016">
    <property type="entry name" value="Big_13"/>
</dbReference>
<name>A0A6L3X8K1_9ENTR</name>
<evidence type="ECO:0000313" key="2">
    <source>
        <dbReference type="EMBL" id="KAB2427338.1"/>
    </source>
</evidence>
<dbReference type="NCBIfam" id="NF033510">
    <property type="entry name" value="Ca_tandemer"/>
    <property type="match status" value="1"/>
</dbReference>
<dbReference type="AlphaFoldDB" id="A0A6L3X8K1"/>
<comment type="caution">
    <text evidence="2">The sequence shown here is derived from an EMBL/GenBank/DDBJ whole genome shotgun (WGS) entry which is preliminary data.</text>
</comment>
<accession>A0A6L3X8K1</accession>
<dbReference type="EMBL" id="WBSZ01002679">
    <property type="protein sequence ID" value="KAB2427338.1"/>
    <property type="molecule type" value="Genomic_DNA"/>
</dbReference>
<dbReference type="Gene3D" id="2.60.40.10">
    <property type="entry name" value="Immunoglobulins"/>
    <property type="match status" value="1"/>
</dbReference>